<reference evidence="1 2" key="1">
    <citation type="submission" date="2024-02" db="EMBL/GenBank/DDBJ databases">
        <authorList>
            <person name="Chen Y."/>
            <person name="Shah S."/>
            <person name="Dougan E. K."/>
            <person name="Thang M."/>
            <person name="Chan C."/>
        </authorList>
    </citation>
    <scope>NUCLEOTIDE SEQUENCE [LARGE SCALE GENOMIC DNA]</scope>
</reference>
<dbReference type="EMBL" id="CAXAMN010026694">
    <property type="protein sequence ID" value="CAK9104974.1"/>
    <property type="molecule type" value="Genomic_DNA"/>
</dbReference>
<evidence type="ECO:0000313" key="1">
    <source>
        <dbReference type="EMBL" id="CAK9104974.1"/>
    </source>
</evidence>
<gene>
    <name evidence="1" type="ORF">CCMP2556_LOCUS49157</name>
</gene>
<organism evidence="1 2">
    <name type="scientific">Durusdinium trenchii</name>
    <dbReference type="NCBI Taxonomy" id="1381693"/>
    <lineage>
        <taxon>Eukaryota</taxon>
        <taxon>Sar</taxon>
        <taxon>Alveolata</taxon>
        <taxon>Dinophyceae</taxon>
        <taxon>Suessiales</taxon>
        <taxon>Symbiodiniaceae</taxon>
        <taxon>Durusdinium</taxon>
    </lineage>
</organism>
<sequence>GSCFHVTGARAGDAEDWPACCHFLAVQLHGFERVGKEGRGEANPADMSAVDLVMMAGEELAGKGGQLLEIALKLGELRERLCDGKEVAVPAAEGVQWPMSFQEIVTAFALEPNFCREWCQLCDLCDSVPALQASDSC</sequence>
<evidence type="ECO:0000313" key="2">
    <source>
        <dbReference type="Proteomes" id="UP001642484"/>
    </source>
</evidence>
<keyword evidence="2" id="KW-1185">Reference proteome</keyword>
<protein>
    <submittedName>
        <fullName evidence="1">Uncharacterized protein</fullName>
    </submittedName>
</protein>
<proteinExistence type="predicted"/>
<accession>A0ABP0RY64</accession>
<name>A0ABP0RY64_9DINO</name>
<feature type="non-terminal residue" evidence="1">
    <location>
        <position position="1"/>
    </location>
</feature>
<comment type="caution">
    <text evidence="1">The sequence shown here is derived from an EMBL/GenBank/DDBJ whole genome shotgun (WGS) entry which is preliminary data.</text>
</comment>
<dbReference type="Proteomes" id="UP001642484">
    <property type="component" value="Unassembled WGS sequence"/>
</dbReference>